<feature type="transmembrane region" description="Helical" evidence="1">
    <location>
        <begin position="66"/>
        <end position="84"/>
    </location>
</feature>
<keyword evidence="1" id="KW-0812">Transmembrane</keyword>
<evidence type="ECO:0000313" key="3">
    <source>
        <dbReference type="Proteomes" id="UP000323994"/>
    </source>
</evidence>
<keyword evidence="1" id="KW-1133">Transmembrane helix</keyword>
<evidence type="ECO:0000256" key="1">
    <source>
        <dbReference type="SAM" id="Phobius"/>
    </source>
</evidence>
<feature type="transmembrane region" description="Helical" evidence="1">
    <location>
        <begin position="96"/>
        <end position="122"/>
    </location>
</feature>
<dbReference type="Proteomes" id="UP000323994">
    <property type="component" value="Unassembled WGS sequence"/>
</dbReference>
<dbReference type="AlphaFoldDB" id="A0A5M8R5L3"/>
<organism evidence="2 3">
    <name type="scientific">Dyadobacter flavalbus</name>
    <dbReference type="NCBI Taxonomy" id="2579942"/>
    <lineage>
        <taxon>Bacteria</taxon>
        <taxon>Pseudomonadati</taxon>
        <taxon>Bacteroidota</taxon>
        <taxon>Cytophagia</taxon>
        <taxon>Cytophagales</taxon>
        <taxon>Spirosomataceae</taxon>
        <taxon>Dyadobacter</taxon>
    </lineage>
</organism>
<feature type="transmembrane region" description="Helical" evidence="1">
    <location>
        <begin position="160"/>
        <end position="176"/>
    </location>
</feature>
<sequence length="231" mass="27460">MEAWVINLFFGFVGTSLERLITWLFPKEIRIFVFVVITIIGILLTVEKVYNWKIPYLSNYAKYDEFVTSVASGFFISLALDNLQTKFKKVTPLSQYTIIYALGNLIRIPYSIIFTISIYKYYYGFSANIRPRSIFFICLIDIVARMLEFRLFVKEVTLKFILQTTLFQALVLIRYINWRIFLFQVIGAFFINSFHINYFILLLSLVMIPALRHIVHWTNEVILDEYKWENK</sequence>
<comment type="caution">
    <text evidence="2">The sequence shown here is derived from an EMBL/GenBank/DDBJ whole genome shotgun (WGS) entry which is preliminary data.</text>
</comment>
<feature type="transmembrane region" description="Helical" evidence="1">
    <location>
        <begin position="182"/>
        <end position="208"/>
    </location>
</feature>
<name>A0A5M8R5L3_9BACT</name>
<protein>
    <submittedName>
        <fullName evidence="2">Uncharacterized protein</fullName>
    </submittedName>
</protein>
<evidence type="ECO:0000313" key="2">
    <source>
        <dbReference type="EMBL" id="KAA6441442.1"/>
    </source>
</evidence>
<keyword evidence="1" id="KW-0472">Membrane</keyword>
<dbReference type="EMBL" id="VBSN01000013">
    <property type="protein sequence ID" value="KAA6441442.1"/>
    <property type="molecule type" value="Genomic_DNA"/>
</dbReference>
<reference evidence="2 3" key="1">
    <citation type="submission" date="2019-05" db="EMBL/GenBank/DDBJ databases">
        <authorList>
            <person name="Qu J.-H."/>
        </authorList>
    </citation>
    <scope>NUCLEOTIDE SEQUENCE [LARGE SCALE GENOMIC DNA]</scope>
    <source>
        <strain evidence="2 3">NS28</strain>
    </source>
</reference>
<keyword evidence="3" id="KW-1185">Reference proteome</keyword>
<gene>
    <name evidence="2" type="ORF">FEM33_01535</name>
</gene>
<dbReference type="RefSeq" id="WP_139010362.1">
    <property type="nucleotide sequence ID" value="NZ_VBSN01000013.1"/>
</dbReference>
<feature type="transmembrane region" description="Helical" evidence="1">
    <location>
        <begin position="29"/>
        <end position="46"/>
    </location>
</feature>
<proteinExistence type="predicted"/>
<accession>A0A5M8R5L3</accession>